<keyword evidence="2" id="KW-1003">Cell membrane</keyword>
<keyword evidence="6 8" id="KW-1133">Transmembrane helix</keyword>
<evidence type="ECO:0000256" key="2">
    <source>
        <dbReference type="ARBA" id="ARBA00022475"/>
    </source>
</evidence>
<evidence type="ECO:0000256" key="6">
    <source>
        <dbReference type="ARBA" id="ARBA00022989"/>
    </source>
</evidence>
<protein>
    <recommendedName>
        <fullName evidence="9">Glycosyltransferase RgtA/B/C/D-like domain-containing protein</fullName>
    </recommendedName>
</protein>
<keyword evidence="3" id="KW-0328">Glycosyltransferase</keyword>
<feature type="transmembrane region" description="Helical" evidence="8">
    <location>
        <begin position="110"/>
        <end position="127"/>
    </location>
</feature>
<feature type="transmembrane region" description="Helical" evidence="8">
    <location>
        <begin position="388"/>
        <end position="410"/>
    </location>
</feature>
<gene>
    <name evidence="10" type="ORF">A2751_04370</name>
</gene>
<dbReference type="Pfam" id="PF13231">
    <property type="entry name" value="PMT_2"/>
    <property type="match status" value="1"/>
</dbReference>
<evidence type="ECO:0000256" key="8">
    <source>
        <dbReference type="SAM" id="Phobius"/>
    </source>
</evidence>
<evidence type="ECO:0000256" key="4">
    <source>
        <dbReference type="ARBA" id="ARBA00022679"/>
    </source>
</evidence>
<organism evidence="10 11">
    <name type="scientific">Candidatus Doudnabacteria bacterium RIFCSPHIGHO2_01_FULL_46_14</name>
    <dbReference type="NCBI Taxonomy" id="1817824"/>
    <lineage>
        <taxon>Bacteria</taxon>
        <taxon>Candidatus Doudnaibacteriota</taxon>
    </lineage>
</organism>
<keyword evidence="7 8" id="KW-0472">Membrane</keyword>
<dbReference type="PANTHER" id="PTHR33908">
    <property type="entry name" value="MANNOSYLTRANSFERASE YKCB-RELATED"/>
    <property type="match status" value="1"/>
</dbReference>
<dbReference type="InterPro" id="IPR050297">
    <property type="entry name" value="LipidA_mod_glycosyltrf_83"/>
</dbReference>
<dbReference type="GO" id="GO:0010041">
    <property type="term" value="P:response to iron(III) ion"/>
    <property type="evidence" value="ECO:0007669"/>
    <property type="project" value="TreeGrafter"/>
</dbReference>
<feature type="transmembrane region" description="Helical" evidence="8">
    <location>
        <begin position="186"/>
        <end position="204"/>
    </location>
</feature>
<evidence type="ECO:0000259" key="9">
    <source>
        <dbReference type="Pfam" id="PF13231"/>
    </source>
</evidence>
<feature type="transmembrane region" description="Helical" evidence="8">
    <location>
        <begin position="82"/>
        <end position="103"/>
    </location>
</feature>
<dbReference type="InterPro" id="IPR038731">
    <property type="entry name" value="RgtA/B/C-like"/>
</dbReference>
<keyword evidence="4" id="KW-0808">Transferase</keyword>
<feature type="transmembrane region" description="Helical" evidence="8">
    <location>
        <begin position="291"/>
        <end position="315"/>
    </location>
</feature>
<dbReference type="EMBL" id="MFEK01000006">
    <property type="protein sequence ID" value="OGE79200.1"/>
    <property type="molecule type" value="Genomic_DNA"/>
</dbReference>
<evidence type="ECO:0000256" key="5">
    <source>
        <dbReference type="ARBA" id="ARBA00022692"/>
    </source>
</evidence>
<name>A0A1F5NPA3_9BACT</name>
<dbReference type="STRING" id="1817824.A2751_04370"/>
<feature type="transmembrane region" description="Helical" evidence="8">
    <location>
        <begin position="216"/>
        <end position="234"/>
    </location>
</feature>
<comment type="caution">
    <text evidence="10">The sequence shown here is derived from an EMBL/GenBank/DDBJ whole genome shotgun (WGS) entry which is preliminary data.</text>
</comment>
<dbReference type="PANTHER" id="PTHR33908:SF3">
    <property type="entry name" value="UNDECAPRENYL PHOSPHATE-ALPHA-4-AMINO-4-DEOXY-L-ARABINOSE ARABINOSYL TRANSFERASE"/>
    <property type="match status" value="1"/>
</dbReference>
<accession>A0A1F5NPA3</accession>
<dbReference type="Proteomes" id="UP000176864">
    <property type="component" value="Unassembled WGS sequence"/>
</dbReference>
<feature type="transmembrane region" description="Helical" evidence="8">
    <location>
        <begin position="133"/>
        <end position="150"/>
    </location>
</feature>
<proteinExistence type="predicted"/>
<evidence type="ECO:0000313" key="11">
    <source>
        <dbReference type="Proteomes" id="UP000176864"/>
    </source>
</evidence>
<feature type="domain" description="Glycosyltransferase RgtA/B/C/D-like" evidence="9">
    <location>
        <begin position="65"/>
        <end position="228"/>
    </location>
</feature>
<feature type="transmembrane region" description="Helical" evidence="8">
    <location>
        <begin position="162"/>
        <end position="180"/>
    </location>
</feature>
<evidence type="ECO:0000313" key="10">
    <source>
        <dbReference type="EMBL" id="OGE79200.1"/>
    </source>
</evidence>
<reference evidence="10 11" key="1">
    <citation type="journal article" date="2016" name="Nat. Commun.">
        <title>Thousands of microbial genomes shed light on interconnected biogeochemical processes in an aquifer system.</title>
        <authorList>
            <person name="Anantharaman K."/>
            <person name="Brown C.T."/>
            <person name="Hug L.A."/>
            <person name="Sharon I."/>
            <person name="Castelle C.J."/>
            <person name="Probst A.J."/>
            <person name="Thomas B.C."/>
            <person name="Singh A."/>
            <person name="Wilkins M.J."/>
            <person name="Karaoz U."/>
            <person name="Brodie E.L."/>
            <person name="Williams K.H."/>
            <person name="Hubbard S.S."/>
            <person name="Banfield J.F."/>
        </authorList>
    </citation>
    <scope>NUCLEOTIDE SEQUENCE [LARGE SCALE GENOMIC DNA]</scope>
</reference>
<feature type="transmembrane region" description="Helical" evidence="8">
    <location>
        <begin position="357"/>
        <end position="376"/>
    </location>
</feature>
<evidence type="ECO:0000256" key="7">
    <source>
        <dbReference type="ARBA" id="ARBA00023136"/>
    </source>
</evidence>
<dbReference type="GO" id="GO:0016763">
    <property type="term" value="F:pentosyltransferase activity"/>
    <property type="evidence" value="ECO:0007669"/>
    <property type="project" value="TreeGrafter"/>
</dbReference>
<feature type="transmembrane region" description="Helical" evidence="8">
    <location>
        <begin position="327"/>
        <end position="345"/>
    </location>
</feature>
<evidence type="ECO:0000256" key="3">
    <source>
        <dbReference type="ARBA" id="ARBA00022676"/>
    </source>
</evidence>
<evidence type="ECO:0000256" key="1">
    <source>
        <dbReference type="ARBA" id="ARBA00004651"/>
    </source>
</evidence>
<dbReference type="GO" id="GO:0005886">
    <property type="term" value="C:plasma membrane"/>
    <property type="evidence" value="ECO:0007669"/>
    <property type="project" value="UniProtKB-SubCell"/>
</dbReference>
<dbReference type="AlphaFoldDB" id="A0A1F5NPA3"/>
<dbReference type="GO" id="GO:0009103">
    <property type="term" value="P:lipopolysaccharide biosynthetic process"/>
    <property type="evidence" value="ECO:0007669"/>
    <property type="project" value="UniProtKB-ARBA"/>
</dbReference>
<keyword evidence="5 8" id="KW-0812">Transmembrane</keyword>
<comment type="subcellular location">
    <subcellularLocation>
        <location evidence="1">Cell membrane</location>
        <topology evidence="1">Multi-pass membrane protein</topology>
    </subcellularLocation>
</comment>
<sequence>MNKFLKENFVLLCILAAAAIFRFVLIDSLPGGLFPDEAANGLDVNSILSGDLKPFYERGNGREALFFYIISVMVAYFGRGPWQHHAVSASFGFFAVLATYFLTKRLFGKNVAYLTAFFMSVSSFAVTISRTAFRANLVPLFTTLTILFIVKTWQETDPKKRYWPAALAGISFALGFYTYISYRMMIPLLIAFKLVLIIAYRDRIKEILREYWKPKLIAAAAFLVTIFPLAHYFWTHPGSFVGRAGHVSIFSRDLNDGDVLGTLWRVFKLTILGFFTDGDINWRHNVSGFPFLSPVLSIFFAVSLVVFTVTGLKFLKDAWQKKLEIKTFSMALIAAWFWAMLVPEVTTAEGIPHGLRLIGVMPAMFIMAAWSVNWVWEKLRNYTGPHSRTVIAMLFLSFIFIYNFALYFGVAANSPEYYYAFRSDLTVVSGYLNKYGNQSNTFLSLDKFSVQTVDYLTTETGNPYTLVNPADTWQLKLQSGDQVVFTMSTLFDRIRFRQYHPDAKIISQVKNRFGQVIMEVYQEP</sequence>